<name>A0AC61DEW8_9FIRM</name>
<comment type="caution">
    <text evidence="1">The sequence shown here is derived from an EMBL/GenBank/DDBJ whole genome shotgun (WGS) entry which is preliminary data.</text>
</comment>
<accession>A0AC61DEW8</accession>
<protein>
    <submittedName>
        <fullName evidence="1">Flagellar hook capping protein</fullName>
    </submittedName>
</protein>
<gene>
    <name evidence="1" type="ORF">CS063_04090</name>
</gene>
<proteinExistence type="predicted"/>
<keyword evidence="2" id="KW-1185">Reference proteome</keyword>
<sequence length="271" mass="30130">MTMSTTEVTTPSNLVTPTSDLLKVDSKRTINQELDKDAFINLLVTQMKYQDPLNPMDNQEMMAQMAQFSALEQMMNVAKAIEQQSAHALIGQQVQYQYEDESGTTQYAIGKIDYVKTQNGEQLFGIGENEISKDGIIAVIDATNIQSNTSAFDLLGKTVQGVFTEKNAQGVESEVVVEGEIQGIIMKSGLPYLTMGTDKNKVELAFENIQNIVEKPTLTGRWVTATYTDKEGKKQDIEGLAEYIKITKDSTYVYVNGQFVDFDDVKTVTNK</sequence>
<dbReference type="Proteomes" id="UP000224460">
    <property type="component" value="Unassembled WGS sequence"/>
</dbReference>
<evidence type="ECO:0000313" key="2">
    <source>
        <dbReference type="Proteomes" id="UP000224460"/>
    </source>
</evidence>
<dbReference type="EMBL" id="PEDL01000002">
    <property type="protein sequence ID" value="PHV71745.1"/>
    <property type="molecule type" value="Genomic_DNA"/>
</dbReference>
<keyword evidence="1" id="KW-0969">Cilium</keyword>
<organism evidence="1 2">
    <name type="scientific">Sporanaerobium hydrogeniformans</name>
    <dbReference type="NCBI Taxonomy" id="3072179"/>
    <lineage>
        <taxon>Bacteria</taxon>
        <taxon>Bacillati</taxon>
        <taxon>Bacillota</taxon>
        <taxon>Clostridia</taxon>
        <taxon>Lachnospirales</taxon>
        <taxon>Lachnospiraceae</taxon>
        <taxon>Sporanaerobium</taxon>
    </lineage>
</organism>
<keyword evidence="1" id="KW-0966">Cell projection</keyword>
<evidence type="ECO:0000313" key="1">
    <source>
        <dbReference type="EMBL" id="PHV71745.1"/>
    </source>
</evidence>
<reference evidence="1" key="1">
    <citation type="submission" date="2017-10" db="EMBL/GenBank/DDBJ databases">
        <title>Genome sequence of cellulolytic Lachnospiraceae bacterium XHS1971 isolated from hotspring sediment.</title>
        <authorList>
            <person name="Vasudevan G."/>
            <person name="Joshi A.J."/>
            <person name="Hivarkar S."/>
            <person name="Lanjekar V.B."/>
            <person name="Dhakephalkar P.K."/>
            <person name="Dagar S."/>
        </authorList>
    </citation>
    <scope>NUCLEOTIDE SEQUENCE</scope>
    <source>
        <strain evidence="1">XHS1971</strain>
    </source>
</reference>
<keyword evidence="1" id="KW-0282">Flagellum</keyword>